<dbReference type="PROSITE" id="PS50110">
    <property type="entry name" value="RESPONSE_REGULATORY"/>
    <property type="match status" value="1"/>
</dbReference>
<dbReference type="GO" id="GO:0003677">
    <property type="term" value="F:DNA binding"/>
    <property type="evidence" value="ECO:0007669"/>
    <property type="project" value="UniProtKB-KW"/>
</dbReference>
<dbReference type="PROSITE" id="PS50043">
    <property type="entry name" value="HTH_LUXR_2"/>
    <property type="match status" value="1"/>
</dbReference>
<reference evidence="6 7" key="1">
    <citation type="submission" date="2020-12" db="EMBL/GenBank/DDBJ databases">
        <title>FDA dAtabase for Regulatory Grade micrObial Sequences (FDA-ARGOS): Supporting development and validation of Infectious Disease Dx tests.</title>
        <authorList>
            <person name="Sproer C."/>
            <person name="Gronow S."/>
            <person name="Severitt S."/>
            <person name="Schroder I."/>
            <person name="Tallon L."/>
            <person name="Sadzewicz L."/>
            <person name="Zhao X."/>
            <person name="Boylan J."/>
            <person name="Ott S."/>
            <person name="Bowen H."/>
            <person name="Vavikolanu K."/>
            <person name="Mehta A."/>
            <person name="Aluvathingal J."/>
            <person name="Nadendla S."/>
            <person name="Lowell S."/>
            <person name="Myers T."/>
            <person name="Yan Y."/>
            <person name="Sichtig H."/>
        </authorList>
    </citation>
    <scope>NUCLEOTIDE SEQUENCE [LARGE SCALE GENOMIC DNA]</scope>
    <source>
        <strain evidence="6 7">FDAARGOS_1050</strain>
    </source>
</reference>
<dbReference type="SUPFAM" id="SSF52172">
    <property type="entry name" value="CheY-like"/>
    <property type="match status" value="1"/>
</dbReference>
<dbReference type="CDD" id="cd06170">
    <property type="entry name" value="LuxR_C_like"/>
    <property type="match status" value="1"/>
</dbReference>
<feature type="domain" description="Response regulatory" evidence="5">
    <location>
        <begin position="2"/>
        <end position="120"/>
    </location>
</feature>
<feature type="modified residue" description="4-aspartylphosphate" evidence="3">
    <location>
        <position position="53"/>
    </location>
</feature>
<evidence type="ECO:0000259" key="4">
    <source>
        <dbReference type="PROSITE" id="PS50043"/>
    </source>
</evidence>
<dbReference type="InterPro" id="IPR058245">
    <property type="entry name" value="NreC/VraR/RcsB-like_REC"/>
</dbReference>
<keyword evidence="2" id="KW-0238">DNA-binding</keyword>
<dbReference type="Pfam" id="PF00196">
    <property type="entry name" value="GerE"/>
    <property type="match status" value="1"/>
</dbReference>
<dbReference type="EMBL" id="CP065997">
    <property type="protein sequence ID" value="QQB38201.1"/>
    <property type="molecule type" value="Genomic_DNA"/>
</dbReference>
<dbReference type="InterPro" id="IPR016032">
    <property type="entry name" value="Sig_transdc_resp-reg_C-effctor"/>
</dbReference>
<dbReference type="AlphaFoldDB" id="A0A7T4B9J2"/>
<dbReference type="SMART" id="SM00448">
    <property type="entry name" value="REC"/>
    <property type="match status" value="1"/>
</dbReference>
<dbReference type="Gene3D" id="3.40.50.2300">
    <property type="match status" value="1"/>
</dbReference>
<evidence type="ECO:0000313" key="6">
    <source>
        <dbReference type="EMBL" id="QQB38201.1"/>
    </source>
</evidence>
<dbReference type="PANTHER" id="PTHR45566:SF2">
    <property type="entry name" value="NARL SUBFAMILY"/>
    <property type="match status" value="1"/>
</dbReference>
<dbReference type="Pfam" id="PF00072">
    <property type="entry name" value="Response_reg"/>
    <property type="match status" value="1"/>
</dbReference>
<keyword evidence="1 3" id="KW-0597">Phosphoprotein</keyword>
<feature type="domain" description="HTH luxR-type" evidence="4">
    <location>
        <begin position="141"/>
        <end position="206"/>
    </location>
</feature>
<dbReference type="PANTHER" id="PTHR45566">
    <property type="entry name" value="HTH-TYPE TRANSCRIPTIONAL REGULATOR YHJB-RELATED"/>
    <property type="match status" value="1"/>
</dbReference>
<dbReference type="SUPFAM" id="SSF46894">
    <property type="entry name" value="C-terminal effector domain of the bipartite response regulators"/>
    <property type="match status" value="1"/>
</dbReference>
<dbReference type="InterPro" id="IPR051015">
    <property type="entry name" value="EvgA-like"/>
</dbReference>
<dbReference type="GO" id="GO:0000160">
    <property type="term" value="P:phosphorelay signal transduction system"/>
    <property type="evidence" value="ECO:0007669"/>
    <property type="project" value="InterPro"/>
</dbReference>
<proteinExistence type="predicted"/>
<dbReference type="PROSITE" id="PS00622">
    <property type="entry name" value="HTH_LUXR_1"/>
    <property type="match status" value="1"/>
</dbReference>
<dbReference type="InterPro" id="IPR001789">
    <property type="entry name" value="Sig_transdc_resp-reg_receiver"/>
</dbReference>
<gene>
    <name evidence="6" type="ORF">I6I07_17480</name>
</gene>
<evidence type="ECO:0000256" key="1">
    <source>
        <dbReference type="ARBA" id="ARBA00022553"/>
    </source>
</evidence>
<organism evidence="6 7">
    <name type="scientific">Achromobacter deleyi</name>
    <dbReference type="NCBI Taxonomy" id="1353891"/>
    <lineage>
        <taxon>Bacteria</taxon>
        <taxon>Pseudomonadati</taxon>
        <taxon>Pseudomonadota</taxon>
        <taxon>Betaproteobacteria</taxon>
        <taxon>Burkholderiales</taxon>
        <taxon>Alcaligenaceae</taxon>
        <taxon>Achromobacter</taxon>
    </lineage>
</organism>
<dbReference type="InterPro" id="IPR011006">
    <property type="entry name" value="CheY-like_superfamily"/>
</dbReference>
<dbReference type="InterPro" id="IPR000792">
    <property type="entry name" value="Tscrpt_reg_LuxR_C"/>
</dbReference>
<evidence type="ECO:0000259" key="5">
    <source>
        <dbReference type="PROSITE" id="PS50110"/>
    </source>
</evidence>
<evidence type="ECO:0000256" key="3">
    <source>
        <dbReference type="PROSITE-ProRule" id="PRU00169"/>
    </source>
</evidence>
<accession>A0A7T4B9J2</accession>
<dbReference type="CDD" id="cd17535">
    <property type="entry name" value="REC_NarL-like"/>
    <property type="match status" value="1"/>
</dbReference>
<dbReference type="Proteomes" id="UP000595231">
    <property type="component" value="Chromosome"/>
</dbReference>
<dbReference type="SMART" id="SM00421">
    <property type="entry name" value="HTH_LUXR"/>
    <property type="match status" value="1"/>
</dbReference>
<name>A0A7T4B9J2_9BURK</name>
<evidence type="ECO:0000256" key="2">
    <source>
        <dbReference type="ARBA" id="ARBA00023125"/>
    </source>
</evidence>
<dbReference type="GO" id="GO:0006355">
    <property type="term" value="P:regulation of DNA-templated transcription"/>
    <property type="evidence" value="ECO:0007669"/>
    <property type="project" value="InterPro"/>
</dbReference>
<evidence type="ECO:0000313" key="7">
    <source>
        <dbReference type="Proteomes" id="UP000595231"/>
    </source>
</evidence>
<dbReference type="PRINTS" id="PR00038">
    <property type="entry name" value="HTHLUXR"/>
</dbReference>
<protein>
    <submittedName>
        <fullName evidence="6">Response regulator transcription factor</fullName>
    </submittedName>
</protein>
<sequence length="208" mass="22343">MRIALLDDHPVVRTGLIVRLSSETRMELTGIHDSSQALLDGLRAQPADIVVMDDALPSRQLAGTPLILALRARFPAVRILVFSASPDPSRVSQALRAGASGFVGKRQPMHELIDAIHVVAQGSVYVGVGTAASAWAEPHAGPPPGAALSTREKDVIRCYLEGMTVSEIALKFDRSIKTISTQKSSAFRKLGIASNNDLFKLREQLDAL</sequence>